<feature type="transmembrane region" description="Helical" evidence="7">
    <location>
        <begin position="50"/>
        <end position="67"/>
    </location>
</feature>
<feature type="transmembrane region" description="Helical" evidence="7">
    <location>
        <begin position="363"/>
        <end position="382"/>
    </location>
</feature>
<evidence type="ECO:0000313" key="11">
    <source>
        <dbReference type="Proteomes" id="UP000321723"/>
    </source>
</evidence>
<feature type="transmembrane region" description="Helical" evidence="7">
    <location>
        <begin position="162"/>
        <end position="186"/>
    </location>
</feature>
<keyword evidence="11" id="KW-1185">Reference proteome</keyword>
<dbReference type="PROSITE" id="PS50850">
    <property type="entry name" value="MFS"/>
    <property type="match status" value="1"/>
</dbReference>
<dbReference type="GO" id="GO:0005886">
    <property type="term" value="C:plasma membrane"/>
    <property type="evidence" value="ECO:0007669"/>
    <property type="project" value="UniProtKB-SubCell"/>
</dbReference>
<dbReference type="AlphaFoldDB" id="A0A511F7V6"/>
<reference evidence="10 12" key="2">
    <citation type="submission" date="2020-08" db="EMBL/GenBank/DDBJ databases">
        <title>Sequencing the genomes of 1000 actinobacteria strains.</title>
        <authorList>
            <person name="Klenk H.-P."/>
        </authorList>
    </citation>
    <scope>NUCLEOTIDE SEQUENCE [LARGE SCALE GENOMIC DNA]</scope>
    <source>
        <strain evidence="10 12">DSM 9581</strain>
    </source>
</reference>
<evidence type="ECO:0000256" key="5">
    <source>
        <dbReference type="ARBA" id="ARBA00023136"/>
    </source>
</evidence>
<protein>
    <submittedName>
        <fullName evidence="9">MFS transporter</fullName>
    </submittedName>
    <submittedName>
        <fullName evidence="10">Putative MFS family arabinose efflux permease</fullName>
    </submittedName>
</protein>
<comment type="subcellular location">
    <subcellularLocation>
        <location evidence="1">Cell membrane</location>
        <topology evidence="1">Multi-pass membrane protein</topology>
    </subcellularLocation>
</comment>
<dbReference type="GO" id="GO:0022857">
    <property type="term" value="F:transmembrane transporter activity"/>
    <property type="evidence" value="ECO:0007669"/>
    <property type="project" value="InterPro"/>
</dbReference>
<evidence type="ECO:0000256" key="7">
    <source>
        <dbReference type="SAM" id="Phobius"/>
    </source>
</evidence>
<dbReference type="Proteomes" id="UP000321723">
    <property type="component" value="Unassembled WGS sequence"/>
</dbReference>
<dbReference type="InterPro" id="IPR036259">
    <property type="entry name" value="MFS_trans_sf"/>
</dbReference>
<evidence type="ECO:0000256" key="6">
    <source>
        <dbReference type="SAM" id="MobiDB-lite"/>
    </source>
</evidence>
<feature type="transmembrane region" description="Helical" evidence="7">
    <location>
        <begin position="270"/>
        <end position="288"/>
    </location>
</feature>
<dbReference type="InterPro" id="IPR050189">
    <property type="entry name" value="MFS_Efflux_Transporters"/>
</dbReference>
<evidence type="ECO:0000313" key="10">
    <source>
        <dbReference type="EMBL" id="MBB5473185.1"/>
    </source>
</evidence>
<evidence type="ECO:0000256" key="3">
    <source>
        <dbReference type="ARBA" id="ARBA00022692"/>
    </source>
</evidence>
<gene>
    <name evidence="9" type="ORF">CHO01_05020</name>
    <name evidence="10" type="ORF">HNR08_001921</name>
</gene>
<dbReference type="SUPFAM" id="SSF103473">
    <property type="entry name" value="MFS general substrate transporter"/>
    <property type="match status" value="1"/>
</dbReference>
<evidence type="ECO:0000259" key="8">
    <source>
        <dbReference type="PROSITE" id="PS50850"/>
    </source>
</evidence>
<dbReference type="Gene3D" id="1.20.1250.20">
    <property type="entry name" value="MFS general substrate transporter like domains"/>
    <property type="match status" value="1"/>
</dbReference>
<name>A0A511F7V6_9CELL</name>
<keyword evidence="2" id="KW-1003">Cell membrane</keyword>
<reference evidence="9 11" key="1">
    <citation type="submission" date="2019-07" db="EMBL/GenBank/DDBJ databases">
        <title>Whole genome shotgun sequence of Cellulomonas hominis NBRC 16055.</title>
        <authorList>
            <person name="Hosoyama A."/>
            <person name="Uohara A."/>
            <person name="Ohji S."/>
            <person name="Ichikawa N."/>
        </authorList>
    </citation>
    <scope>NUCLEOTIDE SEQUENCE [LARGE SCALE GENOMIC DNA]</scope>
    <source>
        <strain evidence="9 11">NBRC 16055</strain>
    </source>
</reference>
<feature type="transmembrane region" description="Helical" evidence="7">
    <location>
        <begin position="294"/>
        <end position="315"/>
    </location>
</feature>
<dbReference type="PANTHER" id="PTHR43124:SF3">
    <property type="entry name" value="CHLORAMPHENICOL EFFLUX PUMP RV0191"/>
    <property type="match status" value="1"/>
</dbReference>
<sequence length="428" mass="41899">MDPTTHRLPWPSLLTLGAVTFTVVAAEMLPTAVLPAMSADLGVPQDRTGLLVSAWALTLVLATFPLVRLTRRFDSRRVIAAAVLVLGAASAVTAVAGTFGVALGSRLVGAAACGLLWATVNAHSAALVPAERLAPAVAVVLGGATLGTVLGVPAAAAAAEAWGWRAGVAGVAAASVLAAAAVLVVVRPAPPAAEAPGDPVPAGALRPVVVTAALGGLLLVGHYAVYTFVAPLLAGTAARTPGGLSGLLLAFGVLSAVGTALVGRLPDARTVPALVVTAGVVTVVLAVLGTARGALAADLAVVAVWGLATGAFPPLAQTAILRAAGPRLRSTAGTLIPVTFNLGIAVGAAAGSAVVGARGLDALPLPAAAVAALATVLLAAQARARSRTRRRPGADLPHRGAGRAEGAATLSPSRTPRGDRARSTAAGR</sequence>
<evidence type="ECO:0000313" key="9">
    <source>
        <dbReference type="EMBL" id="GEL45386.1"/>
    </source>
</evidence>
<dbReference type="InterPro" id="IPR011701">
    <property type="entry name" value="MFS"/>
</dbReference>
<comment type="caution">
    <text evidence="9">The sequence shown here is derived from an EMBL/GenBank/DDBJ whole genome shotgun (WGS) entry which is preliminary data.</text>
</comment>
<dbReference type="EMBL" id="JACHDN010000001">
    <property type="protein sequence ID" value="MBB5473185.1"/>
    <property type="molecule type" value="Genomic_DNA"/>
</dbReference>
<proteinExistence type="predicted"/>
<dbReference type="PANTHER" id="PTHR43124">
    <property type="entry name" value="PURINE EFFLUX PUMP PBUE"/>
    <property type="match status" value="1"/>
</dbReference>
<dbReference type="RefSeq" id="WP_246802902.1">
    <property type="nucleotide sequence ID" value="NZ_BJVQ01000004.1"/>
</dbReference>
<dbReference type="Proteomes" id="UP000564629">
    <property type="component" value="Unassembled WGS sequence"/>
</dbReference>
<feature type="domain" description="Major facilitator superfamily (MFS) profile" evidence="8">
    <location>
        <begin position="1"/>
        <end position="383"/>
    </location>
</feature>
<dbReference type="EMBL" id="BJVQ01000004">
    <property type="protein sequence ID" value="GEL45386.1"/>
    <property type="molecule type" value="Genomic_DNA"/>
</dbReference>
<accession>A0A511F7V6</accession>
<keyword evidence="5 7" id="KW-0472">Membrane</keyword>
<feature type="transmembrane region" description="Helical" evidence="7">
    <location>
        <begin position="107"/>
        <end position="128"/>
    </location>
</feature>
<feature type="transmembrane region" description="Helical" evidence="7">
    <location>
        <begin position="207"/>
        <end position="226"/>
    </location>
</feature>
<feature type="transmembrane region" description="Helical" evidence="7">
    <location>
        <begin position="246"/>
        <end position="263"/>
    </location>
</feature>
<feature type="transmembrane region" description="Helical" evidence="7">
    <location>
        <begin position="79"/>
        <end position="101"/>
    </location>
</feature>
<dbReference type="Pfam" id="PF07690">
    <property type="entry name" value="MFS_1"/>
    <property type="match status" value="1"/>
</dbReference>
<dbReference type="InterPro" id="IPR020846">
    <property type="entry name" value="MFS_dom"/>
</dbReference>
<evidence type="ECO:0000256" key="2">
    <source>
        <dbReference type="ARBA" id="ARBA00022475"/>
    </source>
</evidence>
<evidence type="ECO:0000256" key="1">
    <source>
        <dbReference type="ARBA" id="ARBA00004651"/>
    </source>
</evidence>
<evidence type="ECO:0000256" key="4">
    <source>
        <dbReference type="ARBA" id="ARBA00022989"/>
    </source>
</evidence>
<feature type="transmembrane region" description="Helical" evidence="7">
    <location>
        <begin position="135"/>
        <end position="156"/>
    </location>
</feature>
<feature type="transmembrane region" description="Helical" evidence="7">
    <location>
        <begin position="335"/>
        <end position="357"/>
    </location>
</feature>
<evidence type="ECO:0000313" key="12">
    <source>
        <dbReference type="Proteomes" id="UP000564629"/>
    </source>
</evidence>
<organism evidence="9 11">
    <name type="scientific">Cellulomonas hominis</name>
    <dbReference type="NCBI Taxonomy" id="156981"/>
    <lineage>
        <taxon>Bacteria</taxon>
        <taxon>Bacillati</taxon>
        <taxon>Actinomycetota</taxon>
        <taxon>Actinomycetes</taxon>
        <taxon>Micrococcales</taxon>
        <taxon>Cellulomonadaceae</taxon>
        <taxon>Cellulomonas</taxon>
    </lineage>
</organism>
<keyword evidence="3 7" id="KW-0812">Transmembrane</keyword>
<feature type="region of interest" description="Disordered" evidence="6">
    <location>
        <begin position="387"/>
        <end position="428"/>
    </location>
</feature>
<keyword evidence="4 7" id="KW-1133">Transmembrane helix</keyword>